<gene>
    <name evidence="4" type="ORF">A3D01_05300</name>
</gene>
<dbReference type="PANTHER" id="PTHR11839">
    <property type="entry name" value="UDP/ADP-SUGAR PYROPHOSPHATASE"/>
    <property type="match status" value="1"/>
</dbReference>
<proteinExistence type="predicted"/>
<comment type="caution">
    <text evidence="4">The sequence shown here is derived from an EMBL/GenBank/DDBJ whole genome shotgun (WGS) entry which is preliminary data.</text>
</comment>
<dbReference type="PROSITE" id="PS51462">
    <property type="entry name" value="NUDIX"/>
    <property type="match status" value="1"/>
</dbReference>
<dbReference type="GO" id="GO:0019693">
    <property type="term" value="P:ribose phosphate metabolic process"/>
    <property type="evidence" value="ECO:0007669"/>
    <property type="project" value="TreeGrafter"/>
</dbReference>
<keyword evidence="2" id="KW-0378">Hydrolase</keyword>
<dbReference type="GO" id="GO:0005829">
    <property type="term" value="C:cytosol"/>
    <property type="evidence" value="ECO:0007669"/>
    <property type="project" value="TreeGrafter"/>
</dbReference>
<dbReference type="SUPFAM" id="SSF55811">
    <property type="entry name" value="Nudix"/>
    <property type="match status" value="1"/>
</dbReference>
<feature type="domain" description="Nudix hydrolase" evidence="3">
    <location>
        <begin position="43"/>
        <end position="172"/>
    </location>
</feature>
<evidence type="ECO:0000259" key="3">
    <source>
        <dbReference type="PROSITE" id="PS51462"/>
    </source>
</evidence>
<dbReference type="InterPro" id="IPR015797">
    <property type="entry name" value="NUDIX_hydrolase-like_dom_sf"/>
</dbReference>
<dbReference type="PANTHER" id="PTHR11839:SF18">
    <property type="entry name" value="NUDIX HYDROLASE DOMAIN-CONTAINING PROTEIN"/>
    <property type="match status" value="1"/>
</dbReference>
<dbReference type="CDD" id="cd03424">
    <property type="entry name" value="NUDIX_ADPRase_Nudt5_UGPPase_Nudt14"/>
    <property type="match status" value="1"/>
</dbReference>
<reference evidence="4 5" key="1">
    <citation type="journal article" date="2016" name="Nat. Commun.">
        <title>Thousands of microbial genomes shed light on interconnected biogeochemical processes in an aquifer system.</title>
        <authorList>
            <person name="Anantharaman K."/>
            <person name="Brown C.T."/>
            <person name="Hug L.A."/>
            <person name="Sharon I."/>
            <person name="Castelle C.J."/>
            <person name="Probst A.J."/>
            <person name="Thomas B.C."/>
            <person name="Singh A."/>
            <person name="Wilkins M.J."/>
            <person name="Karaoz U."/>
            <person name="Brodie E.L."/>
            <person name="Williams K.H."/>
            <person name="Hubbard S.S."/>
            <person name="Banfield J.F."/>
        </authorList>
    </citation>
    <scope>NUCLEOTIDE SEQUENCE [LARGE SCALE GENOMIC DNA]</scope>
</reference>
<accession>A0A1F7YZJ6</accession>
<comment type="cofactor">
    <cofactor evidence="1">
        <name>Mg(2+)</name>
        <dbReference type="ChEBI" id="CHEBI:18420"/>
    </cofactor>
</comment>
<dbReference type="Pfam" id="PF00293">
    <property type="entry name" value="NUDIX"/>
    <property type="match status" value="1"/>
</dbReference>
<dbReference type="GO" id="GO:0016787">
    <property type="term" value="F:hydrolase activity"/>
    <property type="evidence" value="ECO:0007669"/>
    <property type="project" value="UniProtKB-KW"/>
</dbReference>
<dbReference type="Proteomes" id="UP000177169">
    <property type="component" value="Unassembled WGS sequence"/>
</dbReference>
<dbReference type="AlphaFoldDB" id="A0A1F7YZJ6"/>
<organism evidence="4 5">
    <name type="scientific">Candidatus Woesebacteria bacterium RIFCSPHIGHO2_02_FULL_39_13</name>
    <dbReference type="NCBI Taxonomy" id="1802505"/>
    <lineage>
        <taxon>Bacteria</taxon>
        <taxon>Candidatus Woeseibacteriota</taxon>
    </lineage>
</organism>
<evidence type="ECO:0000256" key="1">
    <source>
        <dbReference type="ARBA" id="ARBA00001946"/>
    </source>
</evidence>
<dbReference type="STRING" id="1802505.A3D01_05300"/>
<dbReference type="EMBL" id="MGGR01000029">
    <property type="protein sequence ID" value="OGM32640.1"/>
    <property type="molecule type" value="Genomic_DNA"/>
</dbReference>
<name>A0A1F7YZJ6_9BACT</name>
<sequence>MRKIKKWKLLEEIDISPSPWFPLFKHKVKLPNGRIVDDYFLSKVGDVAMIVPITKKGEIVFVRQYKHGAGDIIIELPAGRIKTGHNPEEVAKNELEEETGYHVKQLFHLGTIYGEPSKDTFKVYGYLARDIDIRHTQRFDENEDLQVLRIPVKRVDEKIRSGEIKASDTITFIKLAQLKAPELFR</sequence>
<evidence type="ECO:0000313" key="4">
    <source>
        <dbReference type="EMBL" id="OGM32640.1"/>
    </source>
</evidence>
<dbReference type="InterPro" id="IPR000086">
    <property type="entry name" value="NUDIX_hydrolase_dom"/>
</dbReference>
<dbReference type="Gene3D" id="3.90.79.10">
    <property type="entry name" value="Nucleoside Triphosphate Pyrophosphohydrolase"/>
    <property type="match status" value="1"/>
</dbReference>
<evidence type="ECO:0000256" key="2">
    <source>
        <dbReference type="ARBA" id="ARBA00022801"/>
    </source>
</evidence>
<evidence type="ECO:0000313" key="5">
    <source>
        <dbReference type="Proteomes" id="UP000177169"/>
    </source>
</evidence>
<dbReference type="GO" id="GO:0006753">
    <property type="term" value="P:nucleoside phosphate metabolic process"/>
    <property type="evidence" value="ECO:0007669"/>
    <property type="project" value="TreeGrafter"/>
</dbReference>
<protein>
    <recommendedName>
        <fullName evidence="3">Nudix hydrolase domain-containing protein</fullName>
    </recommendedName>
</protein>